<dbReference type="PANTHER" id="PTHR34957:SF1">
    <property type="entry name" value="NUCLEAR TRANSPORT FACTOR 2 (NTF2) FAMILY PROTEIN"/>
    <property type="match status" value="1"/>
</dbReference>
<dbReference type="Proteomes" id="UP000055019">
    <property type="component" value="Unassembled WGS sequence"/>
</dbReference>
<organism evidence="2 3">
    <name type="scientific">Caballeronia arvi</name>
    <dbReference type="NCBI Taxonomy" id="1777135"/>
    <lineage>
        <taxon>Bacteria</taxon>
        <taxon>Pseudomonadati</taxon>
        <taxon>Pseudomonadota</taxon>
        <taxon>Betaproteobacteria</taxon>
        <taxon>Burkholderiales</taxon>
        <taxon>Burkholderiaceae</taxon>
        <taxon>Caballeronia</taxon>
    </lineage>
</organism>
<dbReference type="SUPFAM" id="SSF54427">
    <property type="entry name" value="NTF2-like"/>
    <property type="match status" value="1"/>
</dbReference>
<sequence>MSTEDEVRKASIQFYAALNRMLNGDARPLSDVWSHGSAVTTMHPIGGRQVGWNEVRESWEQVAQVASDGKVELKDQLIRVVGDVAYEVGVEHAEFKLGGQKVAGQIRVTNIYQQEAGVWKTTHHHTDLAPAMVEVLNRLQPPTGKA</sequence>
<dbReference type="EMBL" id="FCOM02000039">
    <property type="protein sequence ID" value="SAL82007.1"/>
    <property type="molecule type" value="Genomic_DNA"/>
</dbReference>
<dbReference type="Gene3D" id="3.10.450.50">
    <property type="match status" value="1"/>
</dbReference>
<dbReference type="OrthoDB" id="5767026at2"/>
<evidence type="ECO:0000313" key="2">
    <source>
        <dbReference type="EMBL" id="SAL82007.1"/>
    </source>
</evidence>
<protein>
    <recommendedName>
        <fullName evidence="1">SnoaL-like domain-containing protein</fullName>
    </recommendedName>
</protein>
<reference evidence="2" key="1">
    <citation type="submission" date="2016-01" db="EMBL/GenBank/DDBJ databases">
        <authorList>
            <person name="Peeters C."/>
        </authorList>
    </citation>
    <scope>NUCLEOTIDE SEQUENCE [LARGE SCALE GENOMIC DNA]</scope>
    <source>
        <strain evidence="2">LMG 29317</strain>
    </source>
</reference>
<dbReference type="InterPro" id="IPR037401">
    <property type="entry name" value="SnoaL-like"/>
</dbReference>
<evidence type="ECO:0000313" key="3">
    <source>
        <dbReference type="Proteomes" id="UP000055019"/>
    </source>
</evidence>
<comment type="caution">
    <text evidence="2">The sequence shown here is derived from an EMBL/GenBank/DDBJ whole genome shotgun (WGS) entry which is preliminary data.</text>
</comment>
<keyword evidence="3" id="KW-1185">Reference proteome</keyword>
<dbReference type="AlphaFoldDB" id="A0A158KLK1"/>
<proteinExistence type="predicted"/>
<dbReference type="RefSeq" id="WP_061150371.1">
    <property type="nucleotide sequence ID" value="NZ_FCOM02000039.1"/>
</dbReference>
<feature type="domain" description="SnoaL-like" evidence="1">
    <location>
        <begin position="14"/>
        <end position="125"/>
    </location>
</feature>
<dbReference type="InterPro" id="IPR032710">
    <property type="entry name" value="NTF2-like_dom_sf"/>
</dbReference>
<dbReference type="PANTHER" id="PTHR34957">
    <property type="entry name" value="NUCLEAR TRANSPORT FACTOR 2 (NTF2) FAMILY PROTEIN"/>
    <property type="match status" value="1"/>
</dbReference>
<evidence type="ECO:0000259" key="1">
    <source>
        <dbReference type="Pfam" id="PF13474"/>
    </source>
</evidence>
<gene>
    <name evidence="2" type="ORF">AWB74_06129</name>
</gene>
<accession>A0A158KLK1</accession>
<name>A0A158KLK1_9BURK</name>
<dbReference type="Pfam" id="PF13474">
    <property type="entry name" value="SnoaL_3"/>
    <property type="match status" value="1"/>
</dbReference>